<reference evidence="2" key="2">
    <citation type="submission" date="2021-02" db="EMBL/GenBank/DDBJ databases">
        <title>Aspergillus chevalieri M1 genome sequence.</title>
        <authorList>
            <person name="Kadooka C."/>
            <person name="Mori K."/>
            <person name="Futagami T."/>
        </authorList>
    </citation>
    <scope>NUCLEOTIDE SEQUENCE</scope>
    <source>
        <strain evidence="2">M1</strain>
    </source>
</reference>
<dbReference type="AlphaFoldDB" id="A0A7R7VY95"/>
<dbReference type="GeneID" id="66986803"/>
<dbReference type="KEGG" id="ache:ACHE_80354S"/>
<feature type="chain" id="PRO_5030974309" description="Mannan endo-1,6-alpha-mannosidase" evidence="1">
    <location>
        <begin position="21"/>
        <end position="397"/>
    </location>
</feature>
<dbReference type="PANTHER" id="PTHR47791:SF1">
    <property type="entry name" value="ENDO MANNANASE, GH76 FAMILY (EUROFUNG)"/>
    <property type="match status" value="1"/>
</dbReference>
<dbReference type="GO" id="GO:0008496">
    <property type="term" value="F:mannan endo-1,6-alpha-mannosidase activity"/>
    <property type="evidence" value="ECO:0007669"/>
    <property type="project" value="UniProtKB-EC"/>
</dbReference>
<evidence type="ECO:0000313" key="2">
    <source>
        <dbReference type="EMBL" id="BCR92454.1"/>
    </source>
</evidence>
<gene>
    <name evidence="2" type="ORF">ACHE_80354S</name>
</gene>
<sequence length="397" mass="43054">MKPIVPVLLSSLSLLTTTCAQSTPLSRAETALDVLQSWYNTSTGIWDTCGWWNGANCMTVLADLALIDDSSDSVQETAREVFNNTYHIGPKSNPLPFGKLEPNSPASPSATASSRVASLTAAAATPMPTDGSYEVGWKWIDGSYDDDGWWALAWIAAYDLTKERKYLDVAIGIYEHLNSTKKASCGNTGIYSDITNVYVNAVTNELFLSVAAHLANRAPNKEKYRQDAENLWNWFSTAGFINDKGTINDGLTNDCKNNGQTEWTYNQGIVLGALVELHTANKNKAYLASASHIAKAAIKTFTNSTSNVVEESCDPDSCDANSTQFKGIFIRNLATLNAVAPEETYEKVIKASAESIWKHDRDLENDQLGEAWTGPVNLVDASTHSSAMDALVAAVGL</sequence>
<dbReference type="Proteomes" id="UP000637239">
    <property type="component" value="Chromosome 8"/>
</dbReference>
<feature type="signal peptide" evidence="1">
    <location>
        <begin position="1"/>
        <end position="20"/>
    </location>
</feature>
<reference evidence="2" key="1">
    <citation type="submission" date="2021-01" db="EMBL/GenBank/DDBJ databases">
        <authorList>
            <consortium name="Aspergillus chevalieri M1 genome sequencing consortium"/>
            <person name="Kazuki M."/>
            <person name="Futagami T."/>
        </authorList>
    </citation>
    <scope>NUCLEOTIDE SEQUENCE</scope>
    <source>
        <strain evidence="2">M1</strain>
    </source>
</reference>
<name>A0A7R7VY95_ASPCH</name>
<evidence type="ECO:0000256" key="1">
    <source>
        <dbReference type="SAM" id="SignalP"/>
    </source>
</evidence>
<dbReference type="PANTHER" id="PTHR47791">
    <property type="entry name" value="MEIOTICALLY UP-REGULATED GENE 191 PROTEIN"/>
    <property type="match status" value="1"/>
</dbReference>
<accession>A0A7R7VY95</accession>
<dbReference type="Pfam" id="PF03663">
    <property type="entry name" value="Glyco_hydro_76"/>
    <property type="match status" value="1"/>
</dbReference>
<dbReference type="InterPro" id="IPR005198">
    <property type="entry name" value="Glyco_hydro_76"/>
</dbReference>
<proteinExistence type="predicted"/>
<protein>
    <recommendedName>
        <fullName evidence="4">Mannan endo-1,6-alpha-mannosidase</fullName>
    </recommendedName>
</protein>
<dbReference type="GO" id="GO:0016052">
    <property type="term" value="P:carbohydrate catabolic process"/>
    <property type="evidence" value="ECO:0007669"/>
    <property type="project" value="InterPro"/>
</dbReference>
<keyword evidence="3" id="KW-1185">Reference proteome</keyword>
<dbReference type="Gene3D" id="1.50.10.20">
    <property type="match status" value="1"/>
</dbReference>
<organism evidence="2 3">
    <name type="scientific">Aspergillus chevalieri</name>
    <name type="common">Eurotium chevalieri</name>
    <dbReference type="NCBI Taxonomy" id="182096"/>
    <lineage>
        <taxon>Eukaryota</taxon>
        <taxon>Fungi</taxon>
        <taxon>Dikarya</taxon>
        <taxon>Ascomycota</taxon>
        <taxon>Pezizomycotina</taxon>
        <taxon>Eurotiomycetes</taxon>
        <taxon>Eurotiomycetidae</taxon>
        <taxon>Eurotiales</taxon>
        <taxon>Aspergillaceae</taxon>
        <taxon>Aspergillus</taxon>
        <taxon>Aspergillus subgen. Aspergillus</taxon>
    </lineage>
</organism>
<keyword evidence="1" id="KW-0732">Signal</keyword>
<dbReference type="InterPro" id="IPR008928">
    <property type="entry name" value="6-hairpin_glycosidase_sf"/>
</dbReference>
<evidence type="ECO:0008006" key="4">
    <source>
        <dbReference type="Google" id="ProtNLM"/>
    </source>
</evidence>
<dbReference type="SUPFAM" id="SSF48208">
    <property type="entry name" value="Six-hairpin glycosidases"/>
    <property type="match status" value="1"/>
</dbReference>
<evidence type="ECO:0000313" key="3">
    <source>
        <dbReference type="Proteomes" id="UP000637239"/>
    </source>
</evidence>
<dbReference type="InterPro" id="IPR053169">
    <property type="entry name" value="MUG_Protein"/>
</dbReference>
<dbReference type="EMBL" id="AP024423">
    <property type="protein sequence ID" value="BCR92454.1"/>
    <property type="molecule type" value="Genomic_DNA"/>
</dbReference>
<dbReference type="RefSeq" id="XP_043140967.1">
    <property type="nucleotide sequence ID" value="XM_043283715.1"/>
</dbReference>